<name>A0A5B0LUR1_PUCGR</name>
<dbReference type="Proteomes" id="UP000325313">
    <property type="component" value="Unassembled WGS sequence"/>
</dbReference>
<organism evidence="1 3">
    <name type="scientific">Puccinia graminis f. sp. tritici</name>
    <dbReference type="NCBI Taxonomy" id="56615"/>
    <lineage>
        <taxon>Eukaryota</taxon>
        <taxon>Fungi</taxon>
        <taxon>Dikarya</taxon>
        <taxon>Basidiomycota</taxon>
        <taxon>Pucciniomycotina</taxon>
        <taxon>Pucciniomycetes</taxon>
        <taxon>Pucciniales</taxon>
        <taxon>Pucciniaceae</taxon>
        <taxon>Puccinia</taxon>
    </lineage>
</organism>
<reference evidence="3 4" key="1">
    <citation type="submission" date="2019-05" db="EMBL/GenBank/DDBJ databases">
        <title>Emergence of the Ug99 lineage of the wheat stem rust pathogen through somatic hybridization.</title>
        <authorList>
            <person name="Li F."/>
            <person name="Upadhyaya N.M."/>
            <person name="Sperschneider J."/>
            <person name="Matny O."/>
            <person name="Nguyen-Phuc H."/>
            <person name="Mago R."/>
            <person name="Raley C."/>
            <person name="Miller M.E."/>
            <person name="Silverstein K.A.T."/>
            <person name="Henningsen E."/>
            <person name="Hirsch C.D."/>
            <person name="Visser B."/>
            <person name="Pretorius Z.A."/>
            <person name="Steffenson B.J."/>
            <person name="Schwessinger B."/>
            <person name="Dodds P.N."/>
            <person name="Figueroa M."/>
        </authorList>
    </citation>
    <scope>NUCLEOTIDE SEQUENCE [LARGE SCALE GENOMIC DNA]</scope>
    <source>
        <strain evidence="1">21-0</strain>
        <strain evidence="2 4">Ug99</strain>
    </source>
</reference>
<proteinExistence type="predicted"/>
<keyword evidence="3" id="KW-1185">Reference proteome</keyword>
<sequence length="70" mass="7775">MDQLTKPCACAKLCISTLLLIGYALIGIQETFGSEFSQETGLLQKRSNRIPPMLGNIAWQYAILPRMGEM</sequence>
<gene>
    <name evidence="1" type="ORF">PGT21_018571</name>
    <name evidence="2" type="ORF">PGTUg99_009155</name>
</gene>
<dbReference type="Proteomes" id="UP000324748">
    <property type="component" value="Unassembled WGS sequence"/>
</dbReference>
<comment type="caution">
    <text evidence="1">The sequence shown here is derived from an EMBL/GenBank/DDBJ whole genome shotgun (WGS) entry which is preliminary data.</text>
</comment>
<evidence type="ECO:0000313" key="3">
    <source>
        <dbReference type="Proteomes" id="UP000324748"/>
    </source>
</evidence>
<dbReference type="EMBL" id="VSWC01000184">
    <property type="protein sequence ID" value="KAA1067846.1"/>
    <property type="molecule type" value="Genomic_DNA"/>
</dbReference>
<accession>A0A5B0LUR1</accession>
<evidence type="ECO:0000313" key="1">
    <source>
        <dbReference type="EMBL" id="KAA1067846.1"/>
    </source>
</evidence>
<dbReference type="EMBL" id="VDEP01000374">
    <property type="protein sequence ID" value="KAA1093405.1"/>
    <property type="molecule type" value="Genomic_DNA"/>
</dbReference>
<dbReference type="AlphaFoldDB" id="A0A5B0LUR1"/>
<evidence type="ECO:0000313" key="2">
    <source>
        <dbReference type="EMBL" id="KAA1093405.1"/>
    </source>
</evidence>
<protein>
    <submittedName>
        <fullName evidence="1">Uncharacterized protein</fullName>
    </submittedName>
</protein>
<evidence type="ECO:0000313" key="4">
    <source>
        <dbReference type="Proteomes" id="UP000325313"/>
    </source>
</evidence>